<reference evidence="8 9" key="1">
    <citation type="submission" date="2016-05" db="EMBL/GenBank/DDBJ databases">
        <title>Genomic and physiological characterization of Planctopirus sp. isolated from fresh water lake.</title>
        <authorList>
            <person name="Subhash Y."/>
            <person name="Ramana C."/>
        </authorList>
    </citation>
    <scope>NUCLEOTIDE SEQUENCE [LARGE SCALE GENOMIC DNA]</scope>
    <source>
        <strain evidence="8 9">JC280</strain>
    </source>
</reference>
<evidence type="ECO:0000259" key="7">
    <source>
        <dbReference type="SMART" id="SM00732"/>
    </source>
</evidence>
<dbReference type="CDD" id="cd16964">
    <property type="entry name" value="YqgF"/>
    <property type="match status" value="1"/>
</dbReference>
<dbReference type="GO" id="GO:0005829">
    <property type="term" value="C:cytosol"/>
    <property type="evidence" value="ECO:0007669"/>
    <property type="project" value="TreeGrafter"/>
</dbReference>
<keyword evidence="2 5" id="KW-0690">Ribosome biogenesis</keyword>
<dbReference type="SMART" id="SM00732">
    <property type="entry name" value="YqgFc"/>
    <property type="match status" value="1"/>
</dbReference>
<feature type="region of interest" description="Disordered" evidence="6">
    <location>
        <begin position="141"/>
        <end position="173"/>
    </location>
</feature>
<dbReference type="InterPro" id="IPR006641">
    <property type="entry name" value="YqgF/RNaseH-like_dom"/>
</dbReference>
<keyword evidence="9" id="KW-1185">Reference proteome</keyword>
<keyword evidence="1 5" id="KW-0963">Cytoplasm</keyword>
<dbReference type="AlphaFoldDB" id="A0A1C3ENA4"/>
<dbReference type="GO" id="GO:0016788">
    <property type="term" value="F:hydrolase activity, acting on ester bonds"/>
    <property type="evidence" value="ECO:0007669"/>
    <property type="project" value="UniProtKB-UniRule"/>
</dbReference>
<dbReference type="InterPro" id="IPR012337">
    <property type="entry name" value="RNaseH-like_sf"/>
</dbReference>
<evidence type="ECO:0000313" key="9">
    <source>
        <dbReference type="Proteomes" id="UP000094828"/>
    </source>
</evidence>
<dbReference type="EMBL" id="LYDR01000039">
    <property type="protein sequence ID" value="ODA34727.1"/>
    <property type="molecule type" value="Genomic_DNA"/>
</dbReference>
<comment type="similarity">
    <text evidence="5">Belongs to the YqgF HJR family.</text>
</comment>
<dbReference type="GO" id="GO:0004518">
    <property type="term" value="F:nuclease activity"/>
    <property type="evidence" value="ECO:0007669"/>
    <property type="project" value="UniProtKB-KW"/>
</dbReference>
<name>A0A1C3ENA4_9PLAN</name>
<dbReference type="SUPFAM" id="SSF53098">
    <property type="entry name" value="Ribonuclease H-like"/>
    <property type="match status" value="1"/>
</dbReference>
<dbReference type="PANTHER" id="PTHR33317:SF4">
    <property type="entry name" value="POLYNUCLEOTIDYL TRANSFERASE, RIBONUCLEASE H-LIKE SUPERFAMILY PROTEIN"/>
    <property type="match status" value="1"/>
</dbReference>
<dbReference type="HAMAP" id="MF_00651">
    <property type="entry name" value="Nuclease_YqgF"/>
    <property type="match status" value="1"/>
</dbReference>
<evidence type="ECO:0000256" key="1">
    <source>
        <dbReference type="ARBA" id="ARBA00022490"/>
    </source>
</evidence>
<sequence length="199" mass="22017">MPQDSPISGEQPEEGQSASEQAFPREGCLLGVDYGQKRVGLAISTFEQNLAMPMEIYQRKSEPVDQEWFRATCLDYRVAGLVVGLPLHTSGEESELSQEARQFGGWLARCTSLPLRFWDERYTSVSAELLLWQDGVFPRSGNNPASGRTSRKSPGTGGSSPQNRSRKKAPVSPVDKLAAHMILTAFLAAENRELWSNSR</sequence>
<keyword evidence="4 5" id="KW-0378">Hydrolase</keyword>
<feature type="compositionally biased region" description="Polar residues" evidence="6">
    <location>
        <begin position="1"/>
        <end position="20"/>
    </location>
</feature>
<feature type="domain" description="YqgF/RNase H-like" evidence="7">
    <location>
        <begin position="27"/>
        <end position="127"/>
    </location>
</feature>
<keyword evidence="3 5" id="KW-0540">Nuclease</keyword>
<gene>
    <name evidence="8" type="ORF">A6X21_03405</name>
</gene>
<dbReference type="PANTHER" id="PTHR33317">
    <property type="entry name" value="POLYNUCLEOTIDYL TRANSFERASE, RIBONUCLEASE H-LIKE SUPERFAMILY PROTEIN"/>
    <property type="match status" value="1"/>
</dbReference>
<comment type="function">
    <text evidence="5">Could be a nuclease involved in processing of the 5'-end of pre-16S rRNA.</text>
</comment>
<dbReference type="Pfam" id="PF03652">
    <property type="entry name" value="RuvX"/>
    <property type="match status" value="1"/>
</dbReference>
<proteinExistence type="inferred from homology"/>
<dbReference type="RefSeq" id="WP_068846199.1">
    <property type="nucleotide sequence ID" value="NZ_LYDR01000039.1"/>
</dbReference>
<comment type="caution">
    <text evidence="8">The sequence shown here is derived from an EMBL/GenBank/DDBJ whole genome shotgun (WGS) entry which is preliminary data.</text>
</comment>
<accession>A0A1C3ENA4</accession>
<dbReference type="Proteomes" id="UP000094828">
    <property type="component" value="Unassembled WGS sequence"/>
</dbReference>
<evidence type="ECO:0000256" key="3">
    <source>
        <dbReference type="ARBA" id="ARBA00022722"/>
    </source>
</evidence>
<evidence type="ECO:0000256" key="2">
    <source>
        <dbReference type="ARBA" id="ARBA00022517"/>
    </source>
</evidence>
<dbReference type="EC" id="3.1.-.-" evidence="5"/>
<dbReference type="InterPro" id="IPR037027">
    <property type="entry name" value="YqgF/RNaseH-like_dom_sf"/>
</dbReference>
<protein>
    <recommendedName>
        <fullName evidence="5">Putative pre-16S rRNA nuclease</fullName>
        <ecNumber evidence="5">3.1.-.-</ecNumber>
    </recommendedName>
</protein>
<dbReference type="NCBIfam" id="TIGR00250">
    <property type="entry name" value="RNAse_H_YqgF"/>
    <property type="match status" value="1"/>
</dbReference>
<dbReference type="STRING" id="1841610.A6X21_03405"/>
<evidence type="ECO:0000313" key="8">
    <source>
        <dbReference type="EMBL" id="ODA34727.1"/>
    </source>
</evidence>
<comment type="subcellular location">
    <subcellularLocation>
        <location evidence="5">Cytoplasm</location>
    </subcellularLocation>
</comment>
<organism evidence="8 9">
    <name type="scientific">Planctopirus hydrillae</name>
    <dbReference type="NCBI Taxonomy" id="1841610"/>
    <lineage>
        <taxon>Bacteria</taxon>
        <taxon>Pseudomonadati</taxon>
        <taxon>Planctomycetota</taxon>
        <taxon>Planctomycetia</taxon>
        <taxon>Planctomycetales</taxon>
        <taxon>Planctomycetaceae</taxon>
        <taxon>Planctopirus</taxon>
    </lineage>
</organism>
<evidence type="ECO:0000256" key="6">
    <source>
        <dbReference type="SAM" id="MobiDB-lite"/>
    </source>
</evidence>
<dbReference type="GO" id="GO:0000967">
    <property type="term" value="P:rRNA 5'-end processing"/>
    <property type="evidence" value="ECO:0007669"/>
    <property type="project" value="UniProtKB-UniRule"/>
</dbReference>
<dbReference type="Gene3D" id="3.30.420.140">
    <property type="entry name" value="YqgF/RNase H-like domain"/>
    <property type="match status" value="1"/>
</dbReference>
<feature type="region of interest" description="Disordered" evidence="6">
    <location>
        <begin position="1"/>
        <end position="21"/>
    </location>
</feature>
<evidence type="ECO:0000256" key="5">
    <source>
        <dbReference type="HAMAP-Rule" id="MF_00651"/>
    </source>
</evidence>
<dbReference type="InterPro" id="IPR005227">
    <property type="entry name" value="YqgF"/>
</dbReference>
<evidence type="ECO:0000256" key="4">
    <source>
        <dbReference type="ARBA" id="ARBA00022801"/>
    </source>
</evidence>